<reference evidence="1" key="1">
    <citation type="submission" date="2020-09" db="EMBL/GenBank/DDBJ databases">
        <authorList>
            <person name="Kikuchi T."/>
        </authorList>
    </citation>
    <scope>NUCLEOTIDE SEQUENCE</scope>
    <source>
        <strain evidence="1">Ka4C1</strain>
    </source>
</reference>
<dbReference type="AlphaFoldDB" id="A0A7I8WMK7"/>
<organism evidence="1 2">
    <name type="scientific">Bursaphelenchus xylophilus</name>
    <name type="common">Pinewood nematode worm</name>
    <name type="synonym">Aphelenchoides xylophilus</name>
    <dbReference type="NCBI Taxonomy" id="6326"/>
    <lineage>
        <taxon>Eukaryota</taxon>
        <taxon>Metazoa</taxon>
        <taxon>Ecdysozoa</taxon>
        <taxon>Nematoda</taxon>
        <taxon>Chromadorea</taxon>
        <taxon>Rhabditida</taxon>
        <taxon>Tylenchina</taxon>
        <taxon>Tylenchomorpha</taxon>
        <taxon>Aphelenchoidea</taxon>
        <taxon>Aphelenchoididae</taxon>
        <taxon>Bursaphelenchus</taxon>
    </lineage>
</organism>
<accession>A0A7I8WMK7</accession>
<evidence type="ECO:0000313" key="2">
    <source>
        <dbReference type="Proteomes" id="UP000659654"/>
    </source>
</evidence>
<gene>
    <name evidence="1" type="ORF">BXYJ_LOCUS5493</name>
</gene>
<evidence type="ECO:0000313" key="1">
    <source>
        <dbReference type="EMBL" id="CAD5219067.1"/>
    </source>
</evidence>
<name>A0A7I8WMK7_BURXY</name>
<dbReference type="Proteomes" id="UP000659654">
    <property type="component" value="Unassembled WGS sequence"/>
</dbReference>
<dbReference type="EMBL" id="CAJFDI010000003">
    <property type="protein sequence ID" value="CAD5219067.1"/>
    <property type="molecule type" value="Genomic_DNA"/>
</dbReference>
<comment type="caution">
    <text evidence="1">The sequence shown here is derived from an EMBL/GenBank/DDBJ whole genome shotgun (WGS) entry which is preliminary data.</text>
</comment>
<keyword evidence="2" id="KW-1185">Reference proteome</keyword>
<sequence>MLNELGYSRNSMKNIKTVRISLRTRRIGRLEAVRIRSRGWVWSRDTCGRIPVTSGKDYVLQALETTTMPSTWEIIAS</sequence>
<protein>
    <submittedName>
        <fullName evidence="1">(pine wood nematode) hypothetical protein</fullName>
    </submittedName>
</protein>
<proteinExistence type="predicted"/>
<dbReference type="Proteomes" id="UP000582659">
    <property type="component" value="Unassembled WGS sequence"/>
</dbReference>
<dbReference type="EMBL" id="CAJFCV020000003">
    <property type="protein sequence ID" value="CAG9103986.1"/>
    <property type="molecule type" value="Genomic_DNA"/>
</dbReference>